<name>A0A075NYP1_9ALTE</name>
<dbReference type="PANTHER" id="PTHR37422:SF13">
    <property type="entry name" value="LIPOPOLYSACCHARIDE BIOSYNTHESIS PROTEIN PA4999-RELATED"/>
    <property type="match status" value="1"/>
</dbReference>
<evidence type="ECO:0000313" key="8">
    <source>
        <dbReference type="Proteomes" id="UP000056090"/>
    </source>
</evidence>
<evidence type="ECO:0000256" key="1">
    <source>
        <dbReference type="ARBA" id="ARBA00004141"/>
    </source>
</evidence>
<evidence type="ECO:0000256" key="5">
    <source>
        <dbReference type="SAM" id="Phobius"/>
    </source>
</evidence>
<dbReference type="Pfam" id="PF04932">
    <property type="entry name" value="Wzy_C"/>
    <property type="match status" value="1"/>
</dbReference>
<dbReference type="eggNOG" id="COG3307">
    <property type="taxonomic scope" value="Bacteria"/>
</dbReference>
<feature type="transmembrane region" description="Helical" evidence="5">
    <location>
        <begin position="232"/>
        <end position="253"/>
    </location>
</feature>
<dbReference type="GO" id="GO:0016020">
    <property type="term" value="C:membrane"/>
    <property type="evidence" value="ECO:0007669"/>
    <property type="project" value="UniProtKB-SubCell"/>
</dbReference>
<keyword evidence="4 5" id="KW-0472">Membrane</keyword>
<feature type="transmembrane region" description="Helical" evidence="5">
    <location>
        <begin position="146"/>
        <end position="164"/>
    </location>
</feature>
<feature type="transmembrane region" description="Helical" evidence="5">
    <location>
        <begin position="65"/>
        <end position="86"/>
    </location>
</feature>
<accession>A0A075NYP1</accession>
<keyword evidence="3 5" id="KW-1133">Transmembrane helix</keyword>
<feature type="transmembrane region" description="Helical" evidence="5">
    <location>
        <begin position="377"/>
        <end position="400"/>
    </location>
</feature>
<proteinExistence type="predicted"/>
<feature type="transmembrane region" description="Helical" evidence="5">
    <location>
        <begin position="32"/>
        <end position="53"/>
    </location>
</feature>
<protein>
    <submittedName>
        <fullName evidence="7">Polymerase</fullName>
    </submittedName>
</protein>
<dbReference type="Proteomes" id="UP000056090">
    <property type="component" value="Chromosome"/>
</dbReference>
<feature type="transmembrane region" description="Helical" evidence="5">
    <location>
        <begin position="194"/>
        <end position="211"/>
    </location>
</feature>
<evidence type="ECO:0000313" key="7">
    <source>
        <dbReference type="EMBL" id="AIF98643.1"/>
    </source>
</evidence>
<reference evidence="7 8" key="1">
    <citation type="submission" date="2014-06" db="EMBL/GenBank/DDBJ databases">
        <title>Genomes of Alteromonas australica, a world apart.</title>
        <authorList>
            <person name="Gonzaga A."/>
            <person name="Lopez-Perez M."/>
            <person name="Rodriguez-Valera F."/>
        </authorList>
    </citation>
    <scope>NUCLEOTIDE SEQUENCE [LARGE SCALE GENOMIC DNA]</scope>
    <source>
        <strain evidence="7 8">H 17</strain>
    </source>
</reference>
<feature type="transmembrane region" description="Helical" evidence="5">
    <location>
        <begin position="119"/>
        <end position="139"/>
    </location>
</feature>
<feature type="transmembrane region" description="Helical" evidence="5">
    <location>
        <begin position="285"/>
        <end position="306"/>
    </location>
</feature>
<feature type="domain" description="O-antigen ligase-related" evidence="6">
    <location>
        <begin position="243"/>
        <end position="382"/>
    </location>
</feature>
<dbReference type="GeneID" id="78254872"/>
<evidence type="ECO:0000259" key="6">
    <source>
        <dbReference type="Pfam" id="PF04932"/>
    </source>
</evidence>
<dbReference type="PANTHER" id="PTHR37422">
    <property type="entry name" value="TEICHURONIC ACID BIOSYNTHESIS PROTEIN TUAE"/>
    <property type="match status" value="1"/>
</dbReference>
<dbReference type="InterPro" id="IPR007016">
    <property type="entry name" value="O-antigen_ligase-rel_domated"/>
</dbReference>
<dbReference type="EMBL" id="CP008849">
    <property type="protein sequence ID" value="AIF98643.1"/>
    <property type="molecule type" value="Genomic_DNA"/>
</dbReference>
<evidence type="ECO:0000256" key="4">
    <source>
        <dbReference type="ARBA" id="ARBA00023136"/>
    </source>
</evidence>
<evidence type="ECO:0000256" key="3">
    <source>
        <dbReference type="ARBA" id="ARBA00022989"/>
    </source>
</evidence>
<feature type="transmembrane region" description="Helical" evidence="5">
    <location>
        <begin position="7"/>
        <end position="26"/>
    </location>
</feature>
<dbReference type="InterPro" id="IPR051533">
    <property type="entry name" value="WaaL-like"/>
</dbReference>
<gene>
    <name evidence="7" type="ORF">EP13_08090</name>
</gene>
<dbReference type="RefSeq" id="WP_044058833.1">
    <property type="nucleotide sequence ID" value="NZ_CP008849.1"/>
</dbReference>
<keyword evidence="2 5" id="KW-0812">Transmembrane</keyword>
<feature type="transmembrane region" description="Helical" evidence="5">
    <location>
        <begin position="407"/>
        <end position="424"/>
    </location>
</feature>
<dbReference type="KEGG" id="aal:EP13_08090"/>
<comment type="subcellular location">
    <subcellularLocation>
        <location evidence="1">Membrane</location>
        <topology evidence="1">Multi-pass membrane protein</topology>
    </subcellularLocation>
</comment>
<sequence>MTRYSKVEKSVFGLFLLLMLWLPIPLGSNRPWAWAILELTTFTLLIALVIFYSAAVFKSIRENRLVFILALLFIVAQAITIFPLPYQLVETLRPDRVLGVEQSVLPYLSMSFDVAQSKIALLKTVAYFCLFLLTLSLVTSTKRIKLLLLTLSLAGILQATYGAFEVLLHTEESLIFKYNVSNIATGSFVYKNHYANYLVLTLSAALGYLIASSKFKQGSNSKREILKYWLDFILSKKALVRIGIVIMVIALIMSRSRMGNSAFFVAMTITSLLGLLLFKRKSRSYVYLFISLLVIDILVVSSIFGLSEVKQRIEQTSMEKETRDEVIDDTLPILSQFMFIGSGGGTFYTLYPKVQNEKIQHFYDHAHNEYLQFAMEFGWLASGILMILALICFATSINALRKRERQAYLGAAFTCTMAFIGMVMHSSVDFPLQAPANAATFMVILGIGLKSRKVY</sequence>
<feature type="transmembrane region" description="Helical" evidence="5">
    <location>
        <begin position="259"/>
        <end position="278"/>
    </location>
</feature>
<organism evidence="7 8">
    <name type="scientific">Alteromonas australica</name>
    <dbReference type="NCBI Taxonomy" id="589873"/>
    <lineage>
        <taxon>Bacteria</taxon>
        <taxon>Pseudomonadati</taxon>
        <taxon>Pseudomonadota</taxon>
        <taxon>Gammaproteobacteria</taxon>
        <taxon>Alteromonadales</taxon>
        <taxon>Alteromonadaceae</taxon>
        <taxon>Alteromonas/Salinimonas group</taxon>
        <taxon>Alteromonas</taxon>
    </lineage>
</organism>
<evidence type="ECO:0000256" key="2">
    <source>
        <dbReference type="ARBA" id="ARBA00022692"/>
    </source>
</evidence>
<keyword evidence="8" id="KW-1185">Reference proteome</keyword>
<dbReference type="AlphaFoldDB" id="A0A075NYP1"/>
<feature type="transmembrane region" description="Helical" evidence="5">
    <location>
        <begin position="430"/>
        <end position="449"/>
    </location>
</feature>